<reference evidence="3 4" key="1">
    <citation type="submission" date="2017-07" db="EMBL/GenBank/DDBJ databases">
        <title>Draft Genome Sequences of Select Purple Nonsulfur Bacteria.</title>
        <authorList>
            <person name="Lasarre B."/>
            <person name="Mckinlay J.B."/>
        </authorList>
    </citation>
    <scope>NUCLEOTIDE SEQUENCE [LARGE SCALE GENOMIC DNA]</scope>
    <source>
        <strain evidence="3 4">DSM 11290</strain>
    </source>
</reference>
<dbReference type="OrthoDB" id="3239593at2"/>
<protein>
    <submittedName>
        <fullName evidence="3">ABC transporter substrate-binding protein</fullName>
    </submittedName>
</protein>
<dbReference type="InterPro" id="IPR027020">
    <property type="entry name" value="YnjB"/>
</dbReference>
<gene>
    <name evidence="3" type="ORF">CH339_11080</name>
</gene>
<dbReference type="PIRSF" id="PIRSF029172">
    <property type="entry name" value="UCP029172_ABC_sbc_YnjB"/>
    <property type="match status" value="1"/>
</dbReference>
<dbReference type="PROSITE" id="PS51318">
    <property type="entry name" value="TAT"/>
    <property type="match status" value="1"/>
</dbReference>
<feature type="chain" id="PRO_5016266981" evidence="2">
    <location>
        <begin position="28"/>
        <end position="411"/>
    </location>
</feature>
<comment type="caution">
    <text evidence="3">The sequence shown here is derived from an EMBL/GenBank/DDBJ whole genome shotgun (WGS) entry which is preliminary data.</text>
</comment>
<dbReference type="NCBIfam" id="NF008633">
    <property type="entry name" value="PRK11622.1"/>
    <property type="match status" value="1"/>
</dbReference>
<dbReference type="PANTHER" id="PTHR42779">
    <property type="entry name" value="PROTEIN YNJB"/>
    <property type="match status" value="1"/>
</dbReference>
<name>A0A327JQI8_9HYPH</name>
<dbReference type="InterPro" id="IPR006059">
    <property type="entry name" value="SBP"/>
</dbReference>
<dbReference type="AlphaFoldDB" id="A0A327JQI8"/>
<keyword evidence="4" id="KW-1185">Reference proteome</keyword>
<keyword evidence="1" id="KW-0574">Periplasm</keyword>
<evidence type="ECO:0000313" key="3">
    <source>
        <dbReference type="EMBL" id="RAI27142.1"/>
    </source>
</evidence>
<proteinExistence type="predicted"/>
<dbReference type="SUPFAM" id="SSF53850">
    <property type="entry name" value="Periplasmic binding protein-like II"/>
    <property type="match status" value="1"/>
</dbReference>
<dbReference type="Pfam" id="PF13416">
    <property type="entry name" value="SBP_bac_8"/>
    <property type="match status" value="1"/>
</dbReference>
<dbReference type="PANTHER" id="PTHR42779:SF1">
    <property type="entry name" value="PROTEIN YNJB"/>
    <property type="match status" value="1"/>
</dbReference>
<dbReference type="Gene3D" id="3.40.190.10">
    <property type="entry name" value="Periplasmic binding protein-like II"/>
    <property type="match status" value="2"/>
</dbReference>
<dbReference type="Proteomes" id="UP000249299">
    <property type="component" value="Unassembled WGS sequence"/>
</dbReference>
<dbReference type="EMBL" id="NPEV01000021">
    <property type="protein sequence ID" value="RAI27142.1"/>
    <property type="molecule type" value="Genomic_DNA"/>
</dbReference>
<keyword evidence="2" id="KW-0732">Signal</keyword>
<accession>A0A327JQI8</accession>
<organism evidence="3 4">
    <name type="scientific">Rhodobium orientis</name>
    <dbReference type="NCBI Taxonomy" id="34017"/>
    <lineage>
        <taxon>Bacteria</taxon>
        <taxon>Pseudomonadati</taxon>
        <taxon>Pseudomonadota</taxon>
        <taxon>Alphaproteobacteria</taxon>
        <taxon>Hyphomicrobiales</taxon>
        <taxon>Rhodobiaceae</taxon>
        <taxon>Rhodobium</taxon>
    </lineage>
</organism>
<feature type="signal peptide" evidence="2">
    <location>
        <begin position="1"/>
        <end position="27"/>
    </location>
</feature>
<dbReference type="InterPro" id="IPR006311">
    <property type="entry name" value="TAT_signal"/>
</dbReference>
<dbReference type="RefSeq" id="WP_111434431.1">
    <property type="nucleotide sequence ID" value="NZ_JACIGG010000003.1"/>
</dbReference>
<evidence type="ECO:0000256" key="1">
    <source>
        <dbReference type="ARBA" id="ARBA00022764"/>
    </source>
</evidence>
<evidence type="ECO:0000256" key="2">
    <source>
        <dbReference type="SAM" id="SignalP"/>
    </source>
</evidence>
<evidence type="ECO:0000313" key="4">
    <source>
        <dbReference type="Proteomes" id="UP000249299"/>
    </source>
</evidence>
<sequence>MGRARRFFLTAAFAGLVGAGLGGVVQAADAPDPGDWQSVLEDAGGETVYFNAWAGEARINDFIAWVGNRVKEEYGVTLVHVKIDDAAAVVSRVLAEKTAGKTEGGSVDLIWINGENFAAMKRQNLLMTPGWADRLPNFKDVDVEGKPTVVNDFTVPTEGLEAPWGMAQLVFYYDSARLPEPPRSPEALLEWAKKNPGRFTYPQPPDFTGSTFLKQALIGLVDDPVVLQKPVEEADFDAETAPLFAFLDELHPVMWRSGRAFPQNASALRQLIADGETDIAFSFTQSEASSAIARSELPDTVRSFVFEDGTIGNTHFVAIPFNANARAGALVVADFLMSPEAQAEKQKPEVWGDFTVLDVAGLDADDRALFDDIDLGVATLSPAELGAALPEPHPSWMVRLEEAWTKRYGAQ</sequence>